<reference evidence="2 3" key="1">
    <citation type="submission" date="2019-01" db="EMBL/GenBank/DDBJ databases">
        <authorList>
            <person name="Brito A."/>
        </authorList>
    </citation>
    <scope>NUCLEOTIDE SEQUENCE [LARGE SCALE GENOMIC DNA]</scope>
    <source>
        <strain evidence="2">1</strain>
    </source>
</reference>
<evidence type="ECO:0000313" key="2">
    <source>
        <dbReference type="EMBL" id="VEP17846.1"/>
    </source>
</evidence>
<organism evidence="2 3">
    <name type="scientific">Hyella patelloides LEGE 07179</name>
    <dbReference type="NCBI Taxonomy" id="945734"/>
    <lineage>
        <taxon>Bacteria</taxon>
        <taxon>Bacillati</taxon>
        <taxon>Cyanobacteriota</taxon>
        <taxon>Cyanophyceae</taxon>
        <taxon>Pleurocapsales</taxon>
        <taxon>Hyellaceae</taxon>
        <taxon>Hyella</taxon>
    </lineage>
</organism>
<evidence type="ECO:0000313" key="3">
    <source>
        <dbReference type="Proteomes" id="UP000320055"/>
    </source>
</evidence>
<gene>
    <name evidence="2" type="ORF">H1P_650012</name>
</gene>
<evidence type="ECO:0000256" key="1">
    <source>
        <dbReference type="SAM" id="MobiDB-lite"/>
    </source>
</evidence>
<protein>
    <submittedName>
        <fullName evidence="2">Uncharacterized protein</fullName>
    </submittedName>
</protein>
<feature type="region of interest" description="Disordered" evidence="1">
    <location>
        <begin position="65"/>
        <end position="92"/>
    </location>
</feature>
<dbReference type="EMBL" id="CAACVJ010000612">
    <property type="protein sequence ID" value="VEP17846.1"/>
    <property type="molecule type" value="Genomic_DNA"/>
</dbReference>
<dbReference type="Proteomes" id="UP000320055">
    <property type="component" value="Unassembled WGS sequence"/>
</dbReference>
<accession>A0A563W2F3</accession>
<keyword evidence="3" id="KW-1185">Reference proteome</keyword>
<sequence length="225" mass="25076">MDRSPRAKLDNGNDKIPGVCQTVIIIWLKITKTMLIPDMISARLTKILLSLAFIAISTVPVLAQQTETTTPETIPTEEPESDNSRSQPNNFLSLQGGKQLMSEASEAINNQQYEVAADKLQKARQVFNQLSNFYLQLFNNFSGIDNRVAQSQRGKALETGQMRDEATYQLALVHRAQEQTELSVPLLVQVVNSQNPTSELGKKAYQQLYEIGFVDEPFTGSNAEN</sequence>
<name>A0A563W2F3_9CYAN</name>
<dbReference type="AlphaFoldDB" id="A0A563W2F3"/>
<proteinExistence type="predicted"/>